<dbReference type="EMBL" id="FOJY01000004">
    <property type="protein sequence ID" value="SFA87386.1"/>
    <property type="molecule type" value="Genomic_DNA"/>
</dbReference>
<dbReference type="InterPro" id="IPR020288">
    <property type="entry name" value="Sheath_initiator"/>
</dbReference>
<dbReference type="Proteomes" id="UP000198838">
    <property type="component" value="Unassembled WGS sequence"/>
</dbReference>
<protein>
    <recommendedName>
        <fullName evidence="3">DUF2634 domain-containing protein</fullName>
    </recommendedName>
</protein>
<proteinExistence type="predicted"/>
<evidence type="ECO:0000313" key="1">
    <source>
        <dbReference type="EMBL" id="SFA87386.1"/>
    </source>
</evidence>
<dbReference type="STRING" id="1120918.SAMN05216249_10447"/>
<organism evidence="1 2">
    <name type="scientific">Acetitomaculum ruminis DSM 5522</name>
    <dbReference type="NCBI Taxonomy" id="1120918"/>
    <lineage>
        <taxon>Bacteria</taxon>
        <taxon>Bacillati</taxon>
        <taxon>Bacillota</taxon>
        <taxon>Clostridia</taxon>
        <taxon>Lachnospirales</taxon>
        <taxon>Lachnospiraceae</taxon>
        <taxon>Acetitomaculum</taxon>
    </lineage>
</organism>
<reference evidence="1 2" key="1">
    <citation type="submission" date="2016-10" db="EMBL/GenBank/DDBJ databases">
        <authorList>
            <person name="de Groot N.N."/>
        </authorList>
    </citation>
    <scope>NUCLEOTIDE SEQUENCE [LARGE SCALE GENOMIC DNA]</scope>
    <source>
        <strain evidence="1 2">DSM 5522</strain>
    </source>
</reference>
<dbReference type="AlphaFoldDB" id="A0A1I0WHG9"/>
<dbReference type="SUPFAM" id="SSF160719">
    <property type="entry name" value="gpW/gp25-like"/>
    <property type="match status" value="1"/>
</dbReference>
<dbReference type="Pfam" id="PF10934">
    <property type="entry name" value="Sheath_initiator"/>
    <property type="match status" value="1"/>
</dbReference>
<gene>
    <name evidence="1" type="ORF">SAMN05216249_10447</name>
</gene>
<keyword evidence="2" id="KW-1185">Reference proteome</keyword>
<evidence type="ECO:0008006" key="3">
    <source>
        <dbReference type="Google" id="ProtNLM"/>
    </source>
</evidence>
<sequence length="136" mass="15854">MSLLPEIDNDEYTEVEDSKIVETDYRMDIENKNIGAFCTGIDSIKQKIYKILNTERYQHIIYSWDYGVEFKDLIGEPEEYVVPEIERRIKEALIIDERIESVNDFEFDTTTKGSIVVSFTVGTIYGEIEADTEVNY</sequence>
<accession>A0A1I0WHG9</accession>
<dbReference type="OrthoDB" id="89089at2"/>
<dbReference type="RefSeq" id="WP_092870738.1">
    <property type="nucleotide sequence ID" value="NZ_FOJY01000004.1"/>
</dbReference>
<dbReference type="Gene3D" id="3.10.450.40">
    <property type="match status" value="1"/>
</dbReference>
<name>A0A1I0WHG9_9FIRM</name>
<evidence type="ECO:0000313" key="2">
    <source>
        <dbReference type="Proteomes" id="UP000198838"/>
    </source>
</evidence>